<evidence type="ECO:0000256" key="1">
    <source>
        <dbReference type="ARBA" id="ARBA00001974"/>
    </source>
</evidence>
<organism evidence="6 7">
    <name type="scientific">Tanacetum coccineum</name>
    <dbReference type="NCBI Taxonomy" id="301880"/>
    <lineage>
        <taxon>Eukaryota</taxon>
        <taxon>Viridiplantae</taxon>
        <taxon>Streptophyta</taxon>
        <taxon>Embryophyta</taxon>
        <taxon>Tracheophyta</taxon>
        <taxon>Spermatophyta</taxon>
        <taxon>Magnoliopsida</taxon>
        <taxon>eudicotyledons</taxon>
        <taxon>Gunneridae</taxon>
        <taxon>Pentapetalae</taxon>
        <taxon>asterids</taxon>
        <taxon>campanulids</taxon>
        <taxon>Asterales</taxon>
        <taxon>Asteraceae</taxon>
        <taxon>Asteroideae</taxon>
        <taxon>Anthemideae</taxon>
        <taxon>Anthemidinae</taxon>
        <taxon>Tanacetum</taxon>
    </lineage>
</organism>
<evidence type="ECO:0000256" key="2">
    <source>
        <dbReference type="ARBA" id="ARBA00022630"/>
    </source>
</evidence>
<keyword evidence="2" id="KW-0285">Flavoprotein</keyword>
<feature type="domain" description="ETF-QO/FixC ubiquinone-binding" evidence="5">
    <location>
        <begin position="116"/>
        <end position="150"/>
    </location>
</feature>
<protein>
    <recommendedName>
        <fullName evidence="5">ETF-QO/FixC ubiquinone-binding domain-containing protein</fullName>
    </recommendedName>
</protein>
<dbReference type="EMBL" id="BQNB010014104">
    <property type="protein sequence ID" value="GJT24055.1"/>
    <property type="molecule type" value="Genomic_DNA"/>
</dbReference>
<keyword evidence="7" id="KW-1185">Reference proteome</keyword>
<evidence type="ECO:0000256" key="4">
    <source>
        <dbReference type="ARBA" id="ARBA00023002"/>
    </source>
</evidence>
<gene>
    <name evidence="6" type="ORF">Tco_0893992</name>
</gene>
<reference evidence="6" key="1">
    <citation type="journal article" date="2022" name="Int. J. Mol. Sci.">
        <title>Draft Genome of Tanacetum Coccineum: Genomic Comparison of Closely Related Tanacetum-Family Plants.</title>
        <authorList>
            <person name="Yamashiro T."/>
            <person name="Shiraishi A."/>
            <person name="Nakayama K."/>
            <person name="Satake H."/>
        </authorList>
    </citation>
    <scope>NUCLEOTIDE SEQUENCE</scope>
</reference>
<keyword evidence="4" id="KW-0560">Oxidoreductase</keyword>
<evidence type="ECO:0000259" key="5">
    <source>
        <dbReference type="Pfam" id="PF21162"/>
    </source>
</evidence>
<dbReference type="Pfam" id="PF21162">
    <property type="entry name" value="ETFQO_UQ-bd"/>
    <property type="match status" value="1"/>
</dbReference>
<evidence type="ECO:0000313" key="6">
    <source>
        <dbReference type="EMBL" id="GJT24055.1"/>
    </source>
</evidence>
<evidence type="ECO:0000313" key="7">
    <source>
        <dbReference type="Proteomes" id="UP001151760"/>
    </source>
</evidence>
<dbReference type="Proteomes" id="UP001151760">
    <property type="component" value="Unassembled WGS sequence"/>
</dbReference>
<evidence type="ECO:0000256" key="3">
    <source>
        <dbReference type="ARBA" id="ARBA00022827"/>
    </source>
</evidence>
<proteinExistence type="predicted"/>
<accession>A0ABQ5CAE9</accession>
<keyword evidence="3" id="KW-0274">FAD</keyword>
<comment type="cofactor">
    <cofactor evidence="1">
        <name>FAD</name>
        <dbReference type="ChEBI" id="CHEBI:57692"/>
    </cofactor>
</comment>
<reference evidence="6" key="2">
    <citation type="submission" date="2022-01" db="EMBL/GenBank/DDBJ databases">
        <authorList>
            <person name="Yamashiro T."/>
            <person name="Shiraishi A."/>
            <person name="Satake H."/>
            <person name="Nakayama K."/>
        </authorList>
    </citation>
    <scope>NUCLEOTIDE SEQUENCE</scope>
</reference>
<dbReference type="InterPro" id="IPR049398">
    <property type="entry name" value="ETF-QO/FixC_UQ-bd"/>
</dbReference>
<comment type="caution">
    <text evidence="6">The sequence shown here is derived from an EMBL/GenBank/DDBJ whole genome shotgun (WGS) entry which is preliminary data.</text>
</comment>
<sequence>MATTFVSSVEQATLESDIVVSKERLMFLVNQEIMEVALRVEDYKRMARQLKESVRRKCGYIGALKDGPRDVDSNERLKFMERIWLEDMEKGTRLLLMMKETEMKIGEKIDFVTSLGDNVVWEIDGSKHKPGVVVHTLGWPLDHKTYRGHSYTICKIGRFRVREGLDVVTKNVPEYPAVILGLRYALDKELRHILAKESKDKLLSFEICHVAMATCLYLKMLFECEVFTLKLSLSMEEPEESAEFAGREEMTVLPYCGFPARTKVGDAVLCLDCCYRK</sequence>
<name>A0ABQ5CAE9_9ASTR</name>
<dbReference type="Gene3D" id="3.30.9.90">
    <property type="match status" value="1"/>
</dbReference>